<keyword evidence="3" id="KW-0804">Transcription</keyword>
<protein>
    <submittedName>
        <fullName evidence="7">TetR family transcriptional regulator</fullName>
    </submittedName>
</protein>
<dbReference type="PRINTS" id="PR00455">
    <property type="entry name" value="HTHTETR"/>
</dbReference>
<dbReference type="InterPro" id="IPR011075">
    <property type="entry name" value="TetR_C"/>
</dbReference>
<evidence type="ECO:0000256" key="2">
    <source>
        <dbReference type="ARBA" id="ARBA00023125"/>
    </source>
</evidence>
<comment type="caution">
    <text evidence="7">The sequence shown here is derived from an EMBL/GenBank/DDBJ whole genome shotgun (WGS) entry which is preliminary data.</text>
</comment>
<dbReference type="InterPro" id="IPR009057">
    <property type="entry name" value="Homeodomain-like_sf"/>
</dbReference>
<dbReference type="Gene3D" id="1.10.357.10">
    <property type="entry name" value="Tetracycline Repressor, domain 2"/>
    <property type="match status" value="1"/>
</dbReference>
<dbReference type="InterPro" id="IPR001647">
    <property type="entry name" value="HTH_TetR"/>
</dbReference>
<dbReference type="Gene3D" id="1.10.10.60">
    <property type="entry name" value="Homeodomain-like"/>
    <property type="match status" value="1"/>
</dbReference>
<dbReference type="SUPFAM" id="SSF46689">
    <property type="entry name" value="Homeodomain-like"/>
    <property type="match status" value="1"/>
</dbReference>
<evidence type="ECO:0000256" key="3">
    <source>
        <dbReference type="ARBA" id="ARBA00023163"/>
    </source>
</evidence>
<evidence type="ECO:0000256" key="4">
    <source>
        <dbReference type="PROSITE-ProRule" id="PRU00335"/>
    </source>
</evidence>
<proteinExistence type="predicted"/>
<evidence type="ECO:0000256" key="1">
    <source>
        <dbReference type="ARBA" id="ARBA00023015"/>
    </source>
</evidence>
<evidence type="ECO:0000313" key="7">
    <source>
        <dbReference type="EMBL" id="POH63019.1"/>
    </source>
</evidence>
<keyword evidence="8" id="KW-1185">Reference proteome</keyword>
<feature type="DNA-binding region" description="H-T-H motif" evidence="4">
    <location>
        <begin position="47"/>
        <end position="66"/>
    </location>
</feature>
<dbReference type="SUPFAM" id="SSF48498">
    <property type="entry name" value="Tetracyclin repressor-like, C-terminal domain"/>
    <property type="match status" value="1"/>
</dbReference>
<reference evidence="7 8" key="1">
    <citation type="submission" date="2018-01" db="EMBL/GenBank/DDBJ databases">
        <title>Cryobacterium sp. nov., from glaciers in China.</title>
        <authorList>
            <person name="Liu Q."/>
            <person name="Xin Y.-H."/>
        </authorList>
    </citation>
    <scope>NUCLEOTIDE SEQUENCE [LARGE SCALE GENOMIC DNA]</scope>
    <source>
        <strain evidence="7 8">TMN-42</strain>
    </source>
</reference>
<evidence type="ECO:0000313" key="8">
    <source>
        <dbReference type="Proteomes" id="UP000237340"/>
    </source>
</evidence>
<sequence>MAIPKLTAKGTSVANKERVDTRVERTRTTVLAHTYDLLVQDGFSGVSIDEIARRSGVAKTTIYRHWPTRTRLLLDACSKLGVNLEIPTQGTFETDLRQVLTDVAQRLENAGWAKVLPSIMDASERDPDVAKVQTLLQTIWAAPVVRIVEDAVARGEIRPGTDADVVAAEALGPLYYRRWFSRQHIDPALLDRIVTNLCRSLTDAR</sequence>
<feature type="region of interest" description="Disordered" evidence="5">
    <location>
        <begin position="1"/>
        <end position="20"/>
    </location>
</feature>
<dbReference type="GO" id="GO:0000976">
    <property type="term" value="F:transcription cis-regulatory region binding"/>
    <property type="evidence" value="ECO:0007669"/>
    <property type="project" value="TreeGrafter"/>
</dbReference>
<name>A0A2S3ZBP6_9MICO</name>
<dbReference type="AlphaFoldDB" id="A0A2S3ZBP6"/>
<dbReference type="Pfam" id="PF16859">
    <property type="entry name" value="TetR_C_11"/>
    <property type="match status" value="1"/>
</dbReference>
<evidence type="ECO:0000256" key="5">
    <source>
        <dbReference type="SAM" id="MobiDB-lite"/>
    </source>
</evidence>
<dbReference type="PANTHER" id="PTHR30055">
    <property type="entry name" value="HTH-TYPE TRANSCRIPTIONAL REGULATOR RUTR"/>
    <property type="match status" value="1"/>
</dbReference>
<dbReference type="PANTHER" id="PTHR30055:SF148">
    <property type="entry name" value="TETR-FAMILY TRANSCRIPTIONAL REGULATOR"/>
    <property type="match status" value="1"/>
</dbReference>
<accession>A0A2S3ZBP6</accession>
<keyword evidence="2 4" id="KW-0238">DNA-binding</keyword>
<organism evidence="7 8">
    <name type="scientific">Cryobacterium zongtaii</name>
    <dbReference type="NCBI Taxonomy" id="1259217"/>
    <lineage>
        <taxon>Bacteria</taxon>
        <taxon>Bacillati</taxon>
        <taxon>Actinomycetota</taxon>
        <taxon>Actinomycetes</taxon>
        <taxon>Micrococcales</taxon>
        <taxon>Microbacteriaceae</taxon>
        <taxon>Cryobacterium</taxon>
    </lineage>
</organism>
<feature type="domain" description="HTH tetR-type" evidence="6">
    <location>
        <begin position="24"/>
        <end position="84"/>
    </location>
</feature>
<gene>
    <name evidence="7" type="ORF">C3B61_15210</name>
</gene>
<dbReference type="InterPro" id="IPR036271">
    <property type="entry name" value="Tet_transcr_reg_TetR-rel_C_sf"/>
</dbReference>
<keyword evidence="1" id="KW-0805">Transcription regulation</keyword>
<dbReference type="InterPro" id="IPR050109">
    <property type="entry name" value="HTH-type_TetR-like_transc_reg"/>
</dbReference>
<dbReference type="PROSITE" id="PS50977">
    <property type="entry name" value="HTH_TETR_2"/>
    <property type="match status" value="1"/>
</dbReference>
<dbReference type="EMBL" id="PPXD01000024">
    <property type="protein sequence ID" value="POH63019.1"/>
    <property type="molecule type" value="Genomic_DNA"/>
</dbReference>
<dbReference type="GO" id="GO:0003700">
    <property type="term" value="F:DNA-binding transcription factor activity"/>
    <property type="evidence" value="ECO:0007669"/>
    <property type="project" value="TreeGrafter"/>
</dbReference>
<dbReference type="Proteomes" id="UP000237340">
    <property type="component" value="Unassembled WGS sequence"/>
</dbReference>
<evidence type="ECO:0000259" key="6">
    <source>
        <dbReference type="PROSITE" id="PS50977"/>
    </source>
</evidence>
<dbReference type="Pfam" id="PF00440">
    <property type="entry name" value="TetR_N"/>
    <property type="match status" value="1"/>
</dbReference>